<dbReference type="InterPro" id="IPR025405">
    <property type="entry name" value="DUF4131"/>
</dbReference>
<dbReference type="Proteomes" id="UP000177310">
    <property type="component" value="Unassembled WGS sequence"/>
</dbReference>
<dbReference type="Pfam" id="PF13567">
    <property type="entry name" value="DUF4131"/>
    <property type="match status" value="1"/>
</dbReference>
<dbReference type="AlphaFoldDB" id="A0A1G1YJL3"/>
<dbReference type="PANTHER" id="PTHR30619:SF7">
    <property type="entry name" value="BETA-LACTAMASE DOMAIN PROTEIN"/>
    <property type="match status" value="1"/>
</dbReference>
<feature type="transmembrane region" description="Helical" evidence="6">
    <location>
        <begin position="395"/>
        <end position="413"/>
    </location>
</feature>
<gene>
    <name evidence="9" type="ORF">A3J59_04260</name>
</gene>
<dbReference type="EMBL" id="MHIL01000001">
    <property type="protein sequence ID" value="OGY52523.1"/>
    <property type="molecule type" value="Genomic_DNA"/>
</dbReference>
<reference evidence="9 10" key="1">
    <citation type="journal article" date="2016" name="Nat. Commun.">
        <title>Thousands of microbial genomes shed light on interconnected biogeochemical processes in an aquifer system.</title>
        <authorList>
            <person name="Anantharaman K."/>
            <person name="Brown C.T."/>
            <person name="Hug L.A."/>
            <person name="Sharon I."/>
            <person name="Castelle C.J."/>
            <person name="Probst A.J."/>
            <person name="Thomas B.C."/>
            <person name="Singh A."/>
            <person name="Wilkins M.J."/>
            <person name="Karaoz U."/>
            <person name="Brodie E.L."/>
            <person name="Williams K.H."/>
            <person name="Hubbard S.S."/>
            <person name="Banfield J.F."/>
        </authorList>
    </citation>
    <scope>NUCLEOTIDE SEQUENCE [LARGE SCALE GENOMIC DNA]</scope>
</reference>
<feature type="transmembrane region" description="Helical" evidence="6">
    <location>
        <begin position="365"/>
        <end position="389"/>
    </location>
</feature>
<dbReference type="NCBIfam" id="TIGR00360">
    <property type="entry name" value="ComEC_N-term"/>
    <property type="match status" value="1"/>
</dbReference>
<feature type="domain" description="DUF4131" evidence="8">
    <location>
        <begin position="3"/>
        <end position="125"/>
    </location>
</feature>
<proteinExistence type="predicted"/>
<keyword evidence="3 6" id="KW-0812">Transmembrane</keyword>
<organism evidence="9 10">
    <name type="scientific">Candidatus Buchananbacteria bacterium RIFCSPHIGHO2_02_FULL_56_16</name>
    <dbReference type="NCBI Taxonomy" id="1797542"/>
    <lineage>
        <taxon>Bacteria</taxon>
        <taxon>Candidatus Buchananiibacteriota</taxon>
    </lineage>
</organism>
<evidence type="ECO:0000256" key="5">
    <source>
        <dbReference type="ARBA" id="ARBA00023136"/>
    </source>
</evidence>
<name>A0A1G1YJL3_9BACT</name>
<evidence type="ECO:0000313" key="9">
    <source>
        <dbReference type="EMBL" id="OGY52523.1"/>
    </source>
</evidence>
<keyword evidence="4 6" id="KW-1133">Transmembrane helix</keyword>
<accession>A0A1G1YJL3</accession>
<dbReference type="InterPro" id="IPR052159">
    <property type="entry name" value="Competence_DNA_uptake"/>
</dbReference>
<dbReference type="GO" id="GO:0005886">
    <property type="term" value="C:plasma membrane"/>
    <property type="evidence" value="ECO:0007669"/>
    <property type="project" value="UniProtKB-SubCell"/>
</dbReference>
<dbReference type="Pfam" id="PF03772">
    <property type="entry name" value="Competence"/>
    <property type="match status" value="1"/>
</dbReference>
<protein>
    <recommendedName>
        <fullName evidence="11">ComEC/Rec2-related protein domain-containing protein</fullName>
    </recommendedName>
</protein>
<sequence length="415" mass="45332">MPRLRWLLLGGFFVITGIIRYQLSLPAASPTTVWFYANQTVTLQGIVAAEPDVRIDHVKLTVQATQLQRQERLQAVHGKVLVSVSLYPRYRYGDLLQLSCRLRAPEAFSGFAYDRYLAKSSIYALCSYPRVTLIERNRGNPALAAILGFKERLQLTMNRNLPEPSASLLGALLIGSRSTIPEELLKEFSVTGTTHLIAISGLNITIIASFLLEGLLALGFWRRQAFWCITGSLILFVVLVGFPASAVRAALMGWLVLLAMHTGRLSSPANLLTFAAAVMVLINPKVLRDDIGFQLSFAAIVGIIYLTPVFERWLAKLPSVGGIRSLVTMTLGAQLTTLPFIVYYFGTISLVGVAANLLVVPAVPYLMMSGIAAIVLSALLPPLSVFFFWPVWLTLAYLIAAVELLAGVPLAAVTL</sequence>
<dbReference type="STRING" id="1797542.A3J59_04260"/>
<dbReference type="PANTHER" id="PTHR30619">
    <property type="entry name" value="DNA INTERNALIZATION/COMPETENCE PROTEIN COMEC/REC2"/>
    <property type="match status" value="1"/>
</dbReference>
<evidence type="ECO:0000256" key="4">
    <source>
        <dbReference type="ARBA" id="ARBA00022989"/>
    </source>
</evidence>
<evidence type="ECO:0000259" key="8">
    <source>
        <dbReference type="Pfam" id="PF13567"/>
    </source>
</evidence>
<evidence type="ECO:0000256" key="2">
    <source>
        <dbReference type="ARBA" id="ARBA00022475"/>
    </source>
</evidence>
<evidence type="ECO:0000256" key="1">
    <source>
        <dbReference type="ARBA" id="ARBA00004651"/>
    </source>
</evidence>
<comment type="subcellular location">
    <subcellularLocation>
        <location evidence="1">Cell membrane</location>
        <topology evidence="1">Multi-pass membrane protein</topology>
    </subcellularLocation>
</comment>
<keyword evidence="5 6" id="KW-0472">Membrane</keyword>
<comment type="caution">
    <text evidence="9">The sequence shown here is derived from an EMBL/GenBank/DDBJ whole genome shotgun (WGS) entry which is preliminary data.</text>
</comment>
<evidence type="ECO:0000256" key="6">
    <source>
        <dbReference type="SAM" id="Phobius"/>
    </source>
</evidence>
<feature type="transmembrane region" description="Helical" evidence="6">
    <location>
        <begin position="265"/>
        <end position="283"/>
    </location>
</feature>
<feature type="transmembrane region" description="Helical" evidence="6">
    <location>
        <begin position="295"/>
        <end position="315"/>
    </location>
</feature>
<evidence type="ECO:0008006" key="11">
    <source>
        <dbReference type="Google" id="ProtNLM"/>
    </source>
</evidence>
<evidence type="ECO:0000256" key="3">
    <source>
        <dbReference type="ARBA" id="ARBA00022692"/>
    </source>
</evidence>
<evidence type="ECO:0000259" key="7">
    <source>
        <dbReference type="Pfam" id="PF03772"/>
    </source>
</evidence>
<evidence type="ECO:0000313" key="10">
    <source>
        <dbReference type="Proteomes" id="UP000177310"/>
    </source>
</evidence>
<dbReference type="InterPro" id="IPR004477">
    <property type="entry name" value="ComEC_N"/>
</dbReference>
<feature type="transmembrane region" description="Helical" evidence="6">
    <location>
        <begin position="335"/>
        <end position="358"/>
    </location>
</feature>
<feature type="domain" description="ComEC/Rec2-related protein" evidence="7">
    <location>
        <begin position="172"/>
        <end position="414"/>
    </location>
</feature>
<feature type="transmembrane region" description="Helical" evidence="6">
    <location>
        <begin position="196"/>
        <end position="221"/>
    </location>
</feature>
<feature type="transmembrane region" description="Helical" evidence="6">
    <location>
        <begin position="233"/>
        <end position="259"/>
    </location>
</feature>
<keyword evidence="2" id="KW-1003">Cell membrane</keyword>